<dbReference type="Proteomes" id="UP001595962">
    <property type="component" value="Unassembled WGS sequence"/>
</dbReference>
<organism evidence="1 2">
    <name type="scientific">Rheinheimera marina</name>
    <dbReference type="NCBI Taxonomy" id="1774958"/>
    <lineage>
        <taxon>Bacteria</taxon>
        <taxon>Pseudomonadati</taxon>
        <taxon>Pseudomonadota</taxon>
        <taxon>Gammaproteobacteria</taxon>
        <taxon>Chromatiales</taxon>
        <taxon>Chromatiaceae</taxon>
        <taxon>Rheinheimera</taxon>
    </lineage>
</organism>
<accession>A0ABV9JJH6</accession>
<keyword evidence="2" id="KW-1185">Reference proteome</keyword>
<evidence type="ECO:0000313" key="1">
    <source>
        <dbReference type="EMBL" id="MFC4653809.1"/>
    </source>
</evidence>
<comment type="caution">
    <text evidence="1">The sequence shown here is derived from an EMBL/GenBank/DDBJ whole genome shotgun (WGS) entry which is preliminary data.</text>
</comment>
<name>A0ABV9JJH6_9GAMM</name>
<gene>
    <name evidence="1" type="ORF">ACFO3I_02100</name>
</gene>
<evidence type="ECO:0000313" key="2">
    <source>
        <dbReference type="Proteomes" id="UP001595962"/>
    </source>
</evidence>
<dbReference type="EMBL" id="JBHSGB010000002">
    <property type="protein sequence ID" value="MFC4653809.1"/>
    <property type="molecule type" value="Genomic_DNA"/>
</dbReference>
<sequence>MQQHSPLPSLLHQPAQLSAEQKQQSRRHCGFGCIFCGCPVYQYFQLDGQADALLICPLHQRQLQKNLLSPSTLQQRAERPINLDRQHLPGFKYDPHRRIQLSVGMNTLYADLPDAGGEHPLIWVNGEMFFCLHADRHWLSFSFTLSDAAGQTLLQAEQGELLHYPPDWEFSYDVMTLKIRDGQKRLLFTAQLCNDRVMITKGLFLDEHKDGFAVEGNRVIAMLDGQKGGEYMQRLEPGRYQGGWALFNKVRHPELVMPGSFAFICATKRKSL</sequence>
<proteinExistence type="predicted"/>
<protein>
    <submittedName>
        <fullName evidence="1">Uncharacterized protein</fullName>
    </submittedName>
</protein>
<reference evidence="2" key="1">
    <citation type="journal article" date="2019" name="Int. J. Syst. Evol. Microbiol.">
        <title>The Global Catalogue of Microorganisms (GCM) 10K type strain sequencing project: providing services to taxonomists for standard genome sequencing and annotation.</title>
        <authorList>
            <consortium name="The Broad Institute Genomics Platform"/>
            <consortium name="The Broad Institute Genome Sequencing Center for Infectious Disease"/>
            <person name="Wu L."/>
            <person name="Ma J."/>
        </authorList>
    </citation>
    <scope>NUCLEOTIDE SEQUENCE [LARGE SCALE GENOMIC DNA]</scope>
    <source>
        <strain evidence="2">DT28</strain>
    </source>
</reference>
<dbReference type="RefSeq" id="WP_377331368.1">
    <property type="nucleotide sequence ID" value="NZ_JBHSGB010000002.1"/>
</dbReference>